<comment type="caution">
    <text evidence="2">The sequence shown here is derived from an EMBL/GenBank/DDBJ whole genome shotgun (WGS) entry which is preliminary data.</text>
</comment>
<dbReference type="AlphaFoldDB" id="A0AAE2BQV6"/>
<reference evidence="2" key="1">
    <citation type="submission" date="2020-06" db="EMBL/GenBank/DDBJ databases">
        <authorList>
            <person name="Li T."/>
            <person name="Hu X."/>
            <person name="Zhang T."/>
            <person name="Song X."/>
            <person name="Zhang H."/>
            <person name="Dai N."/>
            <person name="Sheng W."/>
            <person name="Hou X."/>
            <person name="Wei L."/>
        </authorList>
    </citation>
    <scope>NUCLEOTIDE SEQUENCE</scope>
    <source>
        <strain evidence="2">K16</strain>
        <tissue evidence="2">Leaf</tissue>
    </source>
</reference>
<dbReference type="PANTHER" id="PTHR48258">
    <property type="entry name" value="DUF4218 DOMAIN-CONTAINING PROTEIN-RELATED"/>
    <property type="match status" value="1"/>
</dbReference>
<dbReference type="EMBL" id="JACGWL010000009">
    <property type="protein sequence ID" value="KAK4394429.1"/>
    <property type="molecule type" value="Genomic_DNA"/>
</dbReference>
<keyword evidence="3" id="KW-1185">Reference proteome</keyword>
<dbReference type="Proteomes" id="UP001289374">
    <property type="component" value="Unassembled WGS sequence"/>
</dbReference>
<evidence type="ECO:0000313" key="3">
    <source>
        <dbReference type="Proteomes" id="UP001289374"/>
    </source>
</evidence>
<dbReference type="InterPro" id="IPR004242">
    <property type="entry name" value="Transposase_21"/>
</dbReference>
<evidence type="ECO:0000259" key="1">
    <source>
        <dbReference type="Pfam" id="PF13960"/>
    </source>
</evidence>
<dbReference type="Pfam" id="PF13960">
    <property type="entry name" value="DUF4218"/>
    <property type="match status" value="1"/>
</dbReference>
<dbReference type="Pfam" id="PF02992">
    <property type="entry name" value="Transposase_21"/>
    <property type="match status" value="1"/>
</dbReference>
<feature type="domain" description="DUF4218" evidence="1">
    <location>
        <begin position="73"/>
        <end position="115"/>
    </location>
</feature>
<sequence length="169" mass="19806">MCMSSEYKFLMMVIPGPSNLKRLINVYLEPLNDELLQLWHVGVRTYDNAPDNAFIMRAGVIWTVNDLPAYEMAFRGPVKYRWMYPFERFLRNLKKKVKNNAHVEASMVEAYIKKSVYFRHNTLSRMFYPNEACLIETMISRATKMEPDGLFSTILAELVVPQRRDGLVE</sequence>
<evidence type="ECO:0000313" key="2">
    <source>
        <dbReference type="EMBL" id="KAK4394429.1"/>
    </source>
</evidence>
<dbReference type="InterPro" id="IPR025452">
    <property type="entry name" value="DUF4218"/>
</dbReference>
<accession>A0AAE2BQV6</accession>
<dbReference type="PANTHER" id="PTHR48258:SF3">
    <property type="entry name" value="FK506-BINDING PROTEIN 4-LIKE ISOFORM X1"/>
    <property type="match status" value="1"/>
</dbReference>
<protein>
    <recommendedName>
        <fullName evidence="1">DUF4218 domain-containing protein</fullName>
    </recommendedName>
</protein>
<proteinExistence type="predicted"/>
<name>A0AAE2BQV6_9LAMI</name>
<gene>
    <name evidence="2" type="ORF">Sango_1597200</name>
</gene>
<organism evidence="2 3">
    <name type="scientific">Sesamum angolense</name>
    <dbReference type="NCBI Taxonomy" id="2727404"/>
    <lineage>
        <taxon>Eukaryota</taxon>
        <taxon>Viridiplantae</taxon>
        <taxon>Streptophyta</taxon>
        <taxon>Embryophyta</taxon>
        <taxon>Tracheophyta</taxon>
        <taxon>Spermatophyta</taxon>
        <taxon>Magnoliopsida</taxon>
        <taxon>eudicotyledons</taxon>
        <taxon>Gunneridae</taxon>
        <taxon>Pentapetalae</taxon>
        <taxon>asterids</taxon>
        <taxon>lamiids</taxon>
        <taxon>Lamiales</taxon>
        <taxon>Pedaliaceae</taxon>
        <taxon>Sesamum</taxon>
    </lineage>
</organism>
<reference evidence="2" key="2">
    <citation type="journal article" date="2024" name="Plant">
        <title>Genomic evolution and insights into agronomic trait innovations of Sesamum species.</title>
        <authorList>
            <person name="Miao H."/>
            <person name="Wang L."/>
            <person name="Qu L."/>
            <person name="Liu H."/>
            <person name="Sun Y."/>
            <person name="Le M."/>
            <person name="Wang Q."/>
            <person name="Wei S."/>
            <person name="Zheng Y."/>
            <person name="Lin W."/>
            <person name="Duan Y."/>
            <person name="Cao H."/>
            <person name="Xiong S."/>
            <person name="Wang X."/>
            <person name="Wei L."/>
            <person name="Li C."/>
            <person name="Ma Q."/>
            <person name="Ju M."/>
            <person name="Zhao R."/>
            <person name="Li G."/>
            <person name="Mu C."/>
            <person name="Tian Q."/>
            <person name="Mei H."/>
            <person name="Zhang T."/>
            <person name="Gao T."/>
            <person name="Zhang H."/>
        </authorList>
    </citation>
    <scope>NUCLEOTIDE SEQUENCE</scope>
    <source>
        <strain evidence="2">K16</strain>
    </source>
</reference>